<dbReference type="AlphaFoldDB" id="A0A699YP26"/>
<organism evidence="1 2">
    <name type="scientific">Haematococcus lacustris</name>
    <name type="common">Green alga</name>
    <name type="synonym">Haematococcus pluvialis</name>
    <dbReference type="NCBI Taxonomy" id="44745"/>
    <lineage>
        <taxon>Eukaryota</taxon>
        <taxon>Viridiplantae</taxon>
        <taxon>Chlorophyta</taxon>
        <taxon>core chlorophytes</taxon>
        <taxon>Chlorophyceae</taxon>
        <taxon>CS clade</taxon>
        <taxon>Chlamydomonadales</taxon>
        <taxon>Haematococcaceae</taxon>
        <taxon>Haematococcus</taxon>
    </lineage>
</organism>
<dbReference type="EMBL" id="BLLF01000167">
    <property type="protein sequence ID" value="GFH08544.1"/>
    <property type="molecule type" value="Genomic_DNA"/>
</dbReference>
<evidence type="ECO:0000313" key="2">
    <source>
        <dbReference type="Proteomes" id="UP000485058"/>
    </source>
</evidence>
<evidence type="ECO:0000313" key="1">
    <source>
        <dbReference type="EMBL" id="GFH08544.1"/>
    </source>
</evidence>
<protein>
    <submittedName>
        <fullName evidence="1">Uncharacterized protein</fullName>
    </submittedName>
</protein>
<keyword evidence="2" id="KW-1185">Reference proteome</keyword>
<comment type="caution">
    <text evidence="1">The sequence shown here is derived from an EMBL/GenBank/DDBJ whole genome shotgun (WGS) entry which is preliminary data.</text>
</comment>
<proteinExistence type="predicted"/>
<accession>A0A699YP26</accession>
<sequence>MQNSTPAASQASRQYKQASASINSARSSLIAAALTQFESQFNKVSTPSIAKLASQTPICKVRLAAGALSADAGSCRSLSVLAHFKGVSARRPAG</sequence>
<name>A0A699YP26_HAELA</name>
<dbReference type="Proteomes" id="UP000485058">
    <property type="component" value="Unassembled WGS sequence"/>
</dbReference>
<gene>
    <name evidence="1" type="ORF">HaLaN_03524</name>
</gene>
<reference evidence="1 2" key="1">
    <citation type="submission" date="2020-02" db="EMBL/GenBank/DDBJ databases">
        <title>Draft genome sequence of Haematococcus lacustris strain NIES-144.</title>
        <authorList>
            <person name="Morimoto D."/>
            <person name="Nakagawa S."/>
            <person name="Yoshida T."/>
            <person name="Sawayama S."/>
        </authorList>
    </citation>
    <scope>NUCLEOTIDE SEQUENCE [LARGE SCALE GENOMIC DNA]</scope>
    <source>
        <strain evidence="1 2">NIES-144</strain>
    </source>
</reference>